<evidence type="ECO:0000313" key="2">
    <source>
        <dbReference type="EMBL" id="KKN63532.1"/>
    </source>
</evidence>
<keyword evidence="1" id="KW-0472">Membrane</keyword>
<evidence type="ECO:0000256" key="1">
    <source>
        <dbReference type="SAM" id="Phobius"/>
    </source>
</evidence>
<proteinExistence type="predicted"/>
<gene>
    <name evidence="2" type="ORF">LCGC14_0501220</name>
</gene>
<comment type="caution">
    <text evidence="2">The sequence shown here is derived from an EMBL/GenBank/DDBJ whole genome shotgun (WGS) entry which is preliminary data.</text>
</comment>
<sequence length="98" mass="11416">MMDILLTWQSLIIFFFGILCGASLMNFLIYYIILVKKKPPDFLHGEVFVVSNLDSRDAIPNAKLYVGLMVLVVEDDMNYYQVDKDLKWVKANVVRYEC</sequence>
<dbReference type="AlphaFoldDB" id="A0A0F9SMD4"/>
<feature type="transmembrane region" description="Helical" evidence="1">
    <location>
        <begin position="12"/>
        <end position="33"/>
    </location>
</feature>
<accession>A0A0F9SMD4</accession>
<dbReference type="EMBL" id="LAZR01000587">
    <property type="protein sequence ID" value="KKN63532.1"/>
    <property type="molecule type" value="Genomic_DNA"/>
</dbReference>
<reference evidence="2" key="1">
    <citation type="journal article" date="2015" name="Nature">
        <title>Complex archaea that bridge the gap between prokaryotes and eukaryotes.</title>
        <authorList>
            <person name="Spang A."/>
            <person name="Saw J.H."/>
            <person name="Jorgensen S.L."/>
            <person name="Zaremba-Niedzwiedzka K."/>
            <person name="Martijn J."/>
            <person name="Lind A.E."/>
            <person name="van Eijk R."/>
            <person name="Schleper C."/>
            <person name="Guy L."/>
            <person name="Ettema T.J."/>
        </authorList>
    </citation>
    <scope>NUCLEOTIDE SEQUENCE</scope>
</reference>
<organism evidence="2">
    <name type="scientific">marine sediment metagenome</name>
    <dbReference type="NCBI Taxonomy" id="412755"/>
    <lineage>
        <taxon>unclassified sequences</taxon>
        <taxon>metagenomes</taxon>
        <taxon>ecological metagenomes</taxon>
    </lineage>
</organism>
<name>A0A0F9SMD4_9ZZZZ</name>
<protein>
    <submittedName>
        <fullName evidence="2">Uncharacterized protein</fullName>
    </submittedName>
</protein>
<keyword evidence="1" id="KW-1133">Transmembrane helix</keyword>
<keyword evidence="1" id="KW-0812">Transmembrane</keyword>